<evidence type="ECO:0000256" key="16">
    <source>
        <dbReference type="ARBA" id="ARBA00048088"/>
    </source>
</evidence>
<dbReference type="InterPro" id="IPR036188">
    <property type="entry name" value="FAD/NAD-bd_sf"/>
</dbReference>
<feature type="transmembrane region" description="Helical" evidence="20">
    <location>
        <begin position="511"/>
        <end position="532"/>
    </location>
</feature>
<evidence type="ECO:0000256" key="15">
    <source>
        <dbReference type="ARBA" id="ARBA00048041"/>
    </source>
</evidence>
<evidence type="ECO:0000256" key="5">
    <source>
        <dbReference type="ARBA" id="ARBA00022692"/>
    </source>
</evidence>
<accession>A0A6P8SFF6</accession>
<evidence type="ECO:0000313" key="22">
    <source>
        <dbReference type="RefSeq" id="XP_033817559.1"/>
    </source>
</evidence>
<dbReference type="PRINTS" id="PR01121">
    <property type="entry name" value="FMOXYGENASE1"/>
</dbReference>
<dbReference type="KEGG" id="gsh:117368232"/>
<evidence type="ECO:0000256" key="13">
    <source>
        <dbReference type="ARBA" id="ARBA00045957"/>
    </source>
</evidence>
<comment type="similarity">
    <text evidence="3 18 19">Belongs to the FMO family.</text>
</comment>
<evidence type="ECO:0000256" key="8">
    <source>
        <dbReference type="ARBA" id="ARBA00022857"/>
    </source>
</evidence>
<organism evidence="21 23">
    <name type="scientific">Geotrypetes seraphini</name>
    <name type="common">Gaboon caecilian</name>
    <name type="synonym">Caecilia seraphini</name>
    <dbReference type="NCBI Taxonomy" id="260995"/>
    <lineage>
        <taxon>Eukaryota</taxon>
        <taxon>Metazoa</taxon>
        <taxon>Chordata</taxon>
        <taxon>Craniata</taxon>
        <taxon>Vertebrata</taxon>
        <taxon>Euteleostomi</taxon>
        <taxon>Amphibia</taxon>
        <taxon>Gymnophiona</taxon>
        <taxon>Geotrypetes</taxon>
    </lineage>
</organism>
<evidence type="ECO:0000313" key="21">
    <source>
        <dbReference type="Proteomes" id="UP000515159"/>
    </source>
</evidence>
<dbReference type="Proteomes" id="UP000515159">
    <property type="component" value="Chromosome 10"/>
</dbReference>
<dbReference type="GO" id="GO:0050661">
    <property type="term" value="F:NADP binding"/>
    <property type="evidence" value="ECO:0007669"/>
    <property type="project" value="InterPro"/>
</dbReference>
<proteinExistence type="inferred from homology"/>
<dbReference type="GO" id="GO:0034899">
    <property type="term" value="F:trimethylamine monooxygenase activity"/>
    <property type="evidence" value="ECO:0007669"/>
    <property type="project" value="UniProtKB-EC"/>
</dbReference>
<evidence type="ECO:0000256" key="10">
    <source>
        <dbReference type="ARBA" id="ARBA00023002"/>
    </source>
</evidence>
<evidence type="ECO:0000256" key="9">
    <source>
        <dbReference type="ARBA" id="ARBA00022989"/>
    </source>
</evidence>
<evidence type="ECO:0000256" key="3">
    <source>
        <dbReference type="ARBA" id="ARBA00009183"/>
    </source>
</evidence>
<dbReference type="EC" id="1.-.-.-" evidence="19"/>
<keyword evidence="12 18" id="KW-0472">Membrane</keyword>
<evidence type="ECO:0000256" key="12">
    <source>
        <dbReference type="ARBA" id="ARBA00023136"/>
    </source>
</evidence>
<comment type="catalytic activity">
    <reaction evidence="16">
        <text>trimethylamine + NADPH + O2 = trimethylamine N-oxide + NADP(+) + H2O</text>
        <dbReference type="Rhea" id="RHEA:31979"/>
        <dbReference type="ChEBI" id="CHEBI:15377"/>
        <dbReference type="ChEBI" id="CHEBI:15379"/>
        <dbReference type="ChEBI" id="CHEBI:15724"/>
        <dbReference type="ChEBI" id="CHEBI:57783"/>
        <dbReference type="ChEBI" id="CHEBI:58349"/>
        <dbReference type="ChEBI" id="CHEBI:58389"/>
        <dbReference type="EC" id="1.14.13.148"/>
    </reaction>
    <physiologicalReaction direction="left-to-right" evidence="16">
        <dbReference type="Rhea" id="RHEA:31980"/>
    </physiologicalReaction>
</comment>
<dbReference type="InterPro" id="IPR020946">
    <property type="entry name" value="Flavin_mOase-like"/>
</dbReference>
<comment type="catalytic activity">
    <reaction evidence="15">
        <text>hypotaurine + NADPH + O2 + H(+) = taurine + NADP(+) + H2O</text>
        <dbReference type="Rhea" id="RHEA:69819"/>
        <dbReference type="ChEBI" id="CHEBI:15377"/>
        <dbReference type="ChEBI" id="CHEBI:15378"/>
        <dbReference type="ChEBI" id="CHEBI:15379"/>
        <dbReference type="ChEBI" id="CHEBI:57783"/>
        <dbReference type="ChEBI" id="CHEBI:57853"/>
        <dbReference type="ChEBI" id="CHEBI:58349"/>
        <dbReference type="ChEBI" id="CHEBI:507393"/>
        <dbReference type="EC" id="1.14.13.8"/>
    </reaction>
    <physiologicalReaction direction="left-to-right" evidence="15">
        <dbReference type="Rhea" id="RHEA:69820"/>
    </physiologicalReaction>
</comment>
<dbReference type="OrthoDB" id="66881at2759"/>
<dbReference type="GeneID" id="117368232"/>
<dbReference type="RefSeq" id="XP_033817561.1">
    <property type="nucleotide sequence ID" value="XM_033961670.1"/>
</dbReference>
<sequence>MAKRVAVIGAGAAGLTAIKCCLDEGLETTCFERSDDIGGLWRFTENVEDGRASIYRSVVTNTCKEMMCYSDFPMPDHFPNYLHNSKLLEYYRAYAKHFDLLRHIRFMTVVCSVKKCKNFATLGQWEVITEADGRRESAIFDAILVCVGHHVEHYLPLNSFPGIEKFKGLRFHSRFYKTPEEFQGKKVLIVGMGNSGADLAVELSHVAAPVFLSTRRGSWIMSRVYDNGLPWDYLFNTRFTNWFRNALPTSVAIWMNARKMNQRFDHANYGLQPQDRTQWKEPLFNDELPSRITCGYVVVKPNVIEFTESSAKFEDGTVEENIDVVIFSTGYRYSFPFLDESIIKIENNNASLFKNIFPSRLEKPTLAVLGLLQPLGPIAPTIELQARWATRVFKGLCKFPSSNEVREDIEKKKEILFQRFGKIQGNSLQVDFIEYLDELASEIGANPKRLSLFLTDPRLALEVFFGACSPFHYRLFGPGKWPGARTAILTNWNRILKATRHRVVKQNSEHLPIPVLAMLLFLITLLGAVLLFH</sequence>
<keyword evidence="10 18" id="KW-0560">Oxidoreductase</keyword>
<dbReference type="RefSeq" id="XP_033817560.1">
    <property type="nucleotide sequence ID" value="XM_033961669.1"/>
</dbReference>
<evidence type="ECO:0000256" key="2">
    <source>
        <dbReference type="ARBA" id="ARBA00004389"/>
    </source>
</evidence>
<reference evidence="22 23" key="1">
    <citation type="submission" date="2025-04" db="UniProtKB">
        <authorList>
            <consortium name="RefSeq"/>
        </authorList>
    </citation>
    <scope>IDENTIFICATION</scope>
</reference>
<dbReference type="GO" id="GO:0004499">
    <property type="term" value="F:N,N-dimethylaniline monooxygenase activity"/>
    <property type="evidence" value="ECO:0007669"/>
    <property type="project" value="UniProtKB-UniRule"/>
</dbReference>
<keyword evidence="5 20" id="KW-0812">Transmembrane</keyword>
<dbReference type="PIRSF" id="PIRSF000332">
    <property type="entry name" value="FMO"/>
    <property type="match status" value="1"/>
</dbReference>
<keyword evidence="7 18" id="KW-0274">FAD</keyword>
<keyword evidence="21" id="KW-1185">Reference proteome</keyword>
<keyword evidence="4 18" id="KW-0285">Flavoprotein</keyword>
<dbReference type="Gene3D" id="3.50.50.60">
    <property type="entry name" value="FAD/NAD(P)-binding domain"/>
    <property type="match status" value="3"/>
</dbReference>
<keyword evidence="9 20" id="KW-1133">Transmembrane helix</keyword>
<evidence type="ECO:0000256" key="4">
    <source>
        <dbReference type="ARBA" id="ARBA00022630"/>
    </source>
</evidence>
<gene>
    <name evidence="22 23 24" type="primary">LOC117368232</name>
</gene>
<evidence type="ECO:0000256" key="11">
    <source>
        <dbReference type="ARBA" id="ARBA00023033"/>
    </source>
</evidence>
<protein>
    <recommendedName>
        <fullName evidence="19">Flavin-containing monooxygenase</fullName>
        <ecNumber evidence="19">1.-.-.-</ecNumber>
    </recommendedName>
</protein>
<dbReference type="GO" id="GO:0050660">
    <property type="term" value="F:flavin adenine dinucleotide binding"/>
    <property type="evidence" value="ECO:0007669"/>
    <property type="project" value="InterPro"/>
</dbReference>
<dbReference type="PANTHER" id="PTHR23023">
    <property type="entry name" value="DIMETHYLANILINE MONOOXYGENASE"/>
    <property type="match status" value="1"/>
</dbReference>
<evidence type="ECO:0000256" key="18">
    <source>
        <dbReference type="PIRNR" id="PIRNR000332"/>
    </source>
</evidence>
<dbReference type="SUPFAM" id="SSF51905">
    <property type="entry name" value="FAD/NAD(P)-binding domain"/>
    <property type="match status" value="2"/>
</dbReference>
<dbReference type="InterPro" id="IPR000960">
    <property type="entry name" value="Flavin_mOase"/>
</dbReference>
<comment type="catalytic activity">
    <reaction evidence="17">
        <text>N,N-dimethylaniline + NADPH + O2 + H(+) = N,N-dimethylaniline N-oxide + NADP(+) + H2O</text>
        <dbReference type="Rhea" id="RHEA:24468"/>
        <dbReference type="ChEBI" id="CHEBI:15377"/>
        <dbReference type="ChEBI" id="CHEBI:15378"/>
        <dbReference type="ChEBI" id="CHEBI:15379"/>
        <dbReference type="ChEBI" id="CHEBI:16269"/>
        <dbReference type="ChEBI" id="CHEBI:17735"/>
        <dbReference type="ChEBI" id="CHEBI:57783"/>
        <dbReference type="ChEBI" id="CHEBI:58349"/>
        <dbReference type="EC" id="1.14.13.8"/>
    </reaction>
    <physiologicalReaction direction="left-to-right" evidence="17">
        <dbReference type="Rhea" id="RHEA:24469"/>
    </physiologicalReaction>
</comment>
<dbReference type="InterPro" id="IPR002253">
    <property type="entry name" value="Flavin_mOase_1"/>
</dbReference>
<dbReference type="RefSeq" id="XP_033817559.1">
    <property type="nucleotide sequence ID" value="XM_033961668.1"/>
</dbReference>
<evidence type="ECO:0000256" key="19">
    <source>
        <dbReference type="RuleBase" id="RU361177"/>
    </source>
</evidence>
<dbReference type="AlphaFoldDB" id="A0A6P8SFF6"/>
<comment type="subcellular location">
    <subcellularLocation>
        <location evidence="2">Endoplasmic reticulum membrane</location>
        <topology evidence="2">Single-pass membrane protein</topology>
    </subcellularLocation>
</comment>
<dbReference type="PRINTS" id="PR00370">
    <property type="entry name" value="FMOXYGENASE"/>
</dbReference>
<evidence type="ECO:0000256" key="14">
    <source>
        <dbReference type="ARBA" id="ARBA00047338"/>
    </source>
</evidence>
<evidence type="ECO:0000256" key="20">
    <source>
        <dbReference type="SAM" id="Phobius"/>
    </source>
</evidence>
<comment type="function">
    <text evidence="13">Broad spectrum monooxygenase that catalyzes the oxygenation of a wide variety of nitrogen- and sulfur-containing compounds including xenobiotics. Catalyzes the S-oxygenation of hypotaurine to produce taurine, an organic osmolyte involved in cell volume regulation as well as a variety of cytoprotective and developmental processes. In vitro, catalyzes the N-oxygenation of trimethylamine (TMA) to produce trimethylamine N-oxide (TMAO) and could therefore participate to the detoxification of this compound that is generated by the action of gut microbiota from dietary precursors such as choline, choline containing compounds, betaine or L-carnitine.</text>
</comment>
<comment type="catalytic activity">
    <reaction evidence="14">
        <text>hypotaurine + NADH + O2 + H(+) = taurine + NAD(+) + H2O</text>
        <dbReference type="Rhea" id="RHEA:74111"/>
        <dbReference type="ChEBI" id="CHEBI:15377"/>
        <dbReference type="ChEBI" id="CHEBI:15378"/>
        <dbReference type="ChEBI" id="CHEBI:15379"/>
        <dbReference type="ChEBI" id="CHEBI:57540"/>
        <dbReference type="ChEBI" id="CHEBI:57853"/>
        <dbReference type="ChEBI" id="CHEBI:57945"/>
        <dbReference type="ChEBI" id="CHEBI:507393"/>
        <dbReference type="EC" id="1.14.13.8"/>
    </reaction>
    <physiologicalReaction direction="left-to-right" evidence="14">
        <dbReference type="Rhea" id="RHEA:74112"/>
    </physiologicalReaction>
</comment>
<evidence type="ECO:0000256" key="6">
    <source>
        <dbReference type="ARBA" id="ARBA00022824"/>
    </source>
</evidence>
<dbReference type="FunFam" id="3.50.50.60:FF:000159">
    <property type="entry name" value="Dimethylaniline monooxygenase [N-oxide-forming]"/>
    <property type="match status" value="1"/>
</dbReference>
<keyword evidence="11 18" id="KW-0503">Monooxygenase</keyword>
<evidence type="ECO:0000256" key="1">
    <source>
        <dbReference type="ARBA" id="ARBA00001974"/>
    </source>
</evidence>
<evidence type="ECO:0000313" key="23">
    <source>
        <dbReference type="RefSeq" id="XP_033817560.1"/>
    </source>
</evidence>
<keyword evidence="6 18" id="KW-0256">Endoplasmic reticulum</keyword>
<dbReference type="InterPro" id="IPR050346">
    <property type="entry name" value="FMO-like"/>
</dbReference>
<evidence type="ECO:0000256" key="17">
    <source>
        <dbReference type="ARBA" id="ARBA00049443"/>
    </source>
</evidence>
<evidence type="ECO:0000313" key="24">
    <source>
        <dbReference type="RefSeq" id="XP_033817561.1"/>
    </source>
</evidence>
<comment type="cofactor">
    <cofactor evidence="1 18 19">
        <name>FAD</name>
        <dbReference type="ChEBI" id="CHEBI:57692"/>
    </cofactor>
</comment>
<dbReference type="GO" id="GO:0005789">
    <property type="term" value="C:endoplasmic reticulum membrane"/>
    <property type="evidence" value="ECO:0007669"/>
    <property type="project" value="UniProtKB-SubCell"/>
</dbReference>
<evidence type="ECO:0000256" key="7">
    <source>
        <dbReference type="ARBA" id="ARBA00022827"/>
    </source>
</evidence>
<keyword evidence="8 18" id="KW-0521">NADP</keyword>
<name>A0A6P8SFF6_GEOSA</name>
<dbReference type="Pfam" id="PF00743">
    <property type="entry name" value="FMO-like"/>
    <property type="match status" value="1"/>
</dbReference>